<feature type="region of interest" description="Disordered" evidence="1">
    <location>
        <begin position="146"/>
        <end position="169"/>
    </location>
</feature>
<name>A0AAD7FW62_9AGAR</name>
<accession>A0AAD7FW62</accession>
<dbReference type="EMBL" id="JARKIF010000004">
    <property type="protein sequence ID" value="KAJ7642155.1"/>
    <property type="molecule type" value="Genomic_DNA"/>
</dbReference>
<dbReference type="AlphaFoldDB" id="A0AAD7FW62"/>
<reference evidence="2" key="1">
    <citation type="submission" date="2023-03" db="EMBL/GenBank/DDBJ databases">
        <title>Massive genome expansion in bonnet fungi (Mycena s.s.) driven by repeated elements and novel gene families across ecological guilds.</title>
        <authorList>
            <consortium name="Lawrence Berkeley National Laboratory"/>
            <person name="Harder C.B."/>
            <person name="Miyauchi S."/>
            <person name="Viragh M."/>
            <person name="Kuo A."/>
            <person name="Thoen E."/>
            <person name="Andreopoulos B."/>
            <person name="Lu D."/>
            <person name="Skrede I."/>
            <person name="Drula E."/>
            <person name="Henrissat B."/>
            <person name="Morin E."/>
            <person name="Kohler A."/>
            <person name="Barry K."/>
            <person name="LaButti K."/>
            <person name="Morin E."/>
            <person name="Salamov A."/>
            <person name="Lipzen A."/>
            <person name="Mereny Z."/>
            <person name="Hegedus B."/>
            <person name="Baldrian P."/>
            <person name="Stursova M."/>
            <person name="Weitz H."/>
            <person name="Taylor A."/>
            <person name="Grigoriev I.V."/>
            <person name="Nagy L.G."/>
            <person name="Martin F."/>
            <person name="Kauserud H."/>
        </authorList>
    </citation>
    <scope>NUCLEOTIDE SEQUENCE</scope>
    <source>
        <strain evidence="2">9284</strain>
    </source>
</reference>
<gene>
    <name evidence="2" type="ORF">FB45DRAFT_901917</name>
</gene>
<organism evidence="2 3">
    <name type="scientific">Roridomyces roridus</name>
    <dbReference type="NCBI Taxonomy" id="1738132"/>
    <lineage>
        <taxon>Eukaryota</taxon>
        <taxon>Fungi</taxon>
        <taxon>Dikarya</taxon>
        <taxon>Basidiomycota</taxon>
        <taxon>Agaricomycotina</taxon>
        <taxon>Agaricomycetes</taxon>
        <taxon>Agaricomycetidae</taxon>
        <taxon>Agaricales</taxon>
        <taxon>Marasmiineae</taxon>
        <taxon>Mycenaceae</taxon>
        <taxon>Roridomyces</taxon>
    </lineage>
</organism>
<comment type="caution">
    <text evidence="2">The sequence shown here is derived from an EMBL/GenBank/DDBJ whole genome shotgun (WGS) entry which is preliminary data.</text>
</comment>
<evidence type="ECO:0000313" key="3">
    <source>
        <dbReference type="Proteomes" id="UP001221142"/>
    </source>
</evidence>
<evidence type="ECO:0000256" key="1">
    <source>
        <dbReference type="SAM" id="MobiDB-lite"/>
    </source>
</evidence>
<sequence length="169" mass="19154">MPFPPSQGSHCAYTWGYRLIHSSNTHPPILRARFPPQSRARLPATLSSRFLPFLAVFYDFLDATSQFIESSRQPHNDMHRPAERSRARLIHLCRLQLMSPSYSIPYASSHAARPSPRAVSSLFTTDVVSASTTPSHPLRRLHADLPFRTRHHPPPPPRSQTPGLHVRLL</sequence>
<protein>
    <submittedName>
        <fullName evidence="2">Uncharacterized protein</fullName>
    </submittedName>
</protein>
<proteinExistence type="predicted"/>
<keyword evidence="3" id="KW-1185">Reference proteome</keyword>
<dbReference type="Proteomes" id="UP001221142">
    <property type="component" value="Unassembled WGS sequence"/>
</dbReference>
<evidence type="ECO:0000313" key="2">
    <source>
        <dbReference type="EMBL" id="KAJ7642155.1"/>
    </source>
</evidence>